<evidence type="ECO:0000313" key="1">
    <source>
        <dbReference type="EMBL" id="QQP34997.1"/>
    </source>
</evidence>
<reference evidence="2" key="1">
    <citation type="submission" date="2021-01" db="EMBL/GenBank/DDBJ databases">
        <title>Caligus Genome Assembly.</title>
        <authorList>
            <person name="Gallardo-Escarate C."/>
        </authorList>
    </citation>
    <scope>NUCLEOTIDE SEQUENCE [LARGE SCALE GENOMIC DNA]</scope>
</reference>
<protein>
    <submittedName>
        <fullName evidence="1">ELAVlike protein 2like</fullName>
    </submittedName>
</protein>
<dbReference type="InterPro" id="IPR012677">
    <property type="entry name" value="Nucleotide-bd_a/b_plait_sf"/>
</dbReference>
<evidence type="ECO:0000313" key="2">
    <source>
        <dbReference type="Proteomes" id="UP000595437"/>
    </source>
</evidence>
<keyword evidence="2" id="KW-1185">Reference proteome</keyword>
<dbReference type="Gene3D" id="3.30.70.330">
    <property type="match status" value="1"/>
</dbReference>
<feature type="non-terminal residue" evidence="1">
    <location>
        <position position="1"/>
    </location>
</feature>
<dbReference type="GO" id="GO:0003676">
    <property type="term" value="F:nucleic acid binding"/>
    <property type="evidence" value="ECO:0007669"/>
    <property type="project" value="InterPro"/>
</dbReference>
<sequence length="71" mass="7563">GFIRFDQRIEAERAIQKLNGTIPEGATEPITVKFANNPSSSSKAIPPLAAYLAPQAARRAFGGALHPAGRF</sequence>
<dbReference type="SUPFAM" id="SSF54928">
    <property type="entry name" value="RNA-binding domain, RBD"/>
    <property type="match status" value="1"/>
</dbReference>
<dbReference type="Proteomes" id="UP000595437">
    <property type="component" value="Chromosome 17"/>
</dbReference>
<dbReference type="AlphaFoldDB" id="A0A7T8GP21"/>
<organism evidence="1 2">
    <name type="scientific">Caligus rogercresseyi</name>
    <name type="common">Sea louse</name>
    <dbReference type="NCBI Taxonomy" id="217165"/>
    <lineage>
        <taxon>Eukaryota</taxon>
        <taxon>Metazoa</taxon>
        <taxon>Ecdysozoa</taxon>
        <taxon>Arthropoda</taxon>
        <taxon>Crustacea</taxon>
        <taxon>Multicrustacea</taxon>
        <taxon>Hexanauplia</taxon>
        <taxon>Copepoda</taxon>
        <taxon>Siphonostomatoida</taxon>
        <taxon>Caligidae</taxon>
        <taxon>Caligus</taxon>
    </lineage>
</organism>
<dbReference type="OrthoDB" id="266020at2759"/>
<accession>A0A7T8GP21</accession>
<gene>
    <name evidence="1" type="ORF">FKW44_023090</name>
</gene>
<proteinExistence type="predicted"/>
<dbReference type="EMBL" id="CP045906">
    <property type="protein sequence ID" value="QQP34997.1"/>
    <property type="molecule type" value="Genomic_DNA"/>
</dbReference>
<name>A0A7T8GP21_CALRO</name>
<dbReference type="InterPro" id="IPR035979">
    <property type="entry name" value="RBD_domain_sf"/>
</dbReference>
<feature type="non-terminal residue" evidence="1">
    <location>
        <position position="71"/>
    </location>
</feature>